<proteinExistence type="predicted"/>
<dbReference type="Pfam" id="PF10737">
    <property type="entry name" value="GerPC"/>
    <property type="match status" value="1"/>
</dbReference>
<comment type="caution">
    <text evidence="1">The sequence shown here is derived from an EMBL/GenBank/DDBJ whole genome shotgun (WGS) entry which is preliminary data.</text>
</comment>
<dbReference type="OrthoDB" id="2991331at2"/>
<protein>
    <submittedName>
        <fullName evidence="1">Spore gernimation protein GerC</fullName>
    </submittedName>
</protein>
<dbReference type="InterPro" id="IPR019673">
    <property type="entry name" value="Spore_germination_GerPC"/>
</dbReference>
<accession>A0A1R1B9Q1</accession>
<sequence length="205" mass="23754">MYDYYIQQLSYILQTQSDQLSRMEQMLKEMRSQIDQLKPGSEKTIDRVQYNFDLLKIEKLEGTLNIGLMPKAGQSLDDITVNGQPLEQSQTGNTGGELHSNIYQNVSRYLEDIVPKQIERMLPESKLVVGDEYAGVIIEDIRKQLGDRITVYLRQYQTNRESMNPQDVEQSIIKQVKSEIVTAVEQHLLNLQRGKWNSNENDSRQ</sequence>
<evidence type="ECO:0000313" key="1">
    <source>
        <dbReference type="EMBL" id="OME96874.1"/>
    </source>
</evidence>
<dbReference type="RefSeq" id="WP_076321214.1">
    <property type="nucleotide sequence ID" value="NZ_MRTF01000001.1"/>
</dbReference>
<name>A0A1R1B9Q1_PAELA</name>
<evidence type="ECO:0000313" key="2">
    <source>
        <dbReference type="Proteomes" id="UP000187074"/>
    </source>
</evidence>
<reference evidence="1 2" key="1">
    <citation type="submission" date="2016-11" db="EMBL/GenBank/DDBJ databases">
        <title>Paenibacillus species isolates.</title>
        <authorList>
            <person name="Beno S.M."/>
        </authorList>
    </citation>
    <scope>NUCLEOTIDE SEQUENCE [LARGE SCALE GENOMIC DNA]</scope>
    <source>
        <strain evidence="1 2">FSL F4-0100</strain>
    </source>
</reference>
<dbReference type="Proteomes" id="UP000187074">
    <property type="component" value="Unassembled WGS sequence"/>
</dbReference>
<dbReference type="EMBL" id="MRTF01000001">
    <property type="protein sequence ID" value="OME96874.1"/>
    <property type="molecule type" value="Genomic_DNA"/>
</dbReference>
<gene>
    <name evidence="1" type="ORF">BK123_04680</name>
</gene>
<dbReference type="AlphaFoldDB" id="A0A1R1B9Q1"/>
<organism evidence="1 2">
    <name type="scientific">Paenibacillus lautus</name>
    <name type="common">Bacillus lautus</name>
    <dbReference type="NCBI Taxonomy" id="1401"/>
    <lineage>
        <taxon>Bacteria</taxon>
        <taxon>Bacillati</taxon>
        <taxon>Bacillota</taxon>
        <taxon>Bacilli</taxon>
        <taxon>Bacillales</taxon>
        <taxon>Paenibacillaceae</taxon>
        <taxon>Paenibacillus</taxon>
    </lineage>
</organism>
<dbReference type="STRING" id="1401.BK123_04680"/>